<dbReference type="NCBIfam" id="NF041414">
    <property type="entry name" value="ArsI_CadI_VOC"/>
    <property type="match status" value="1"/>
</dbReference>
<dbReference type="EMBL" id="CP017599">
    <property type="protein sequence ID" value="AOX00853.1"/>
    <property type="molecule type" value="Genomic_DNA"/>
</dbReference>
<dbReference type="KEGG" id="mpro:BJP34_16640"/>
<dbReference type="PANTHER" id="PTHR41294">
    <property type="entry name" value="CADMIUM-INDUCED PROTEIN CADI"/>
    <property type="match status" value="1"/>
</dbReference>
<dbReference type="STRING" id="1458985.BJP34_16640"/>
<dbReference type="PROSITE" id="PS51819">
    <property type="entry name" value="VOC"/>
    <property type="match status" value="1"/>
</dbReference>
<dbReference type="InterPro" id="IPR037523">
    <property type="entry name" value="VOC_core"/>
</dbReference>
<dbReference type="InterPro" id="IPR049789">
    <property type="entry name" value="ArsI/CadI-like"/>
</dbReference>
<protein>
    <submittedName>
        <fullName evidence="2">Glyoxalase/bleomycin resistance/dioxygenase family protein</fullName>
    </submittedName>
</protein>
<dbReference type="GO" id="GO:0051213">
    <property type="term" value="F:dioxygenase activity"/>
    <property type="evidence" value="ECO:0007669"/>
    <property type="project" value="UniProtKB-KW"/>
</dbReference>
<sequence length="151" mass="16805">MATLKTHVSLNVTDLHKSVTFYQAMFGVSPVKYKADYAKFDLVNPPLNLTLELNPNMHSGGTLSHLGVQVETTEDVQAQIKRFQAAGLEVLEEKNTHCCYAIQDKVWVSDPDGNRWEVFVVNVEDTAPEMNLKITDNSQQESNTVKSSCCG</sequence>
<dbReference type="OrthoDB" id="9789608at2"/>
<keyword evidence="2" id="KW-0560">Oxidoreductase</keyword>
<dbReference type="AlphaFoldDB" id="A0A1D8TTH9"/>
<dbReference type="Gene3D" id="3.10.180.10">
    <property type="entry name" value="2,3-Dihydroxybiphenyl 1,2-Dioxygenase, domain 1"/>
    <property type="match status" value="1"/>
</dbReference>
<evidence type="ECO:0000313" key="2">
    <source>
        <dbReference type="EMBL" id="AOX00853.1"/>
    </source>
</evidence>
<organism evidence="2 3">
    <name type="scientific">Moorena producens PAL-8-15-08-1</name>
    <dbReference type="NCBI Taxonomy" id="1458985"/>
    <lineage>
        <taxon>Bacteria</taxon>
        <taxon>Bacillati</taxon>
        <taxon>Cyanobacteriota</taxon>
        <taxon>Cyanophyceae</taxon>
        <taxon>Coleofasciculales</taxon>
        <taxon>Coleofasciculaceae</taxon>
        <taxon>Moorena</taxon>
    </lineage>
</organism>
<proteinExistence type="predicted"/>
<gene>
    <name evidence="2" type="ORF">BJP34_16640</name>
</gene>
<dbReference type="Proteomes" id="UP000177870">
    <property type="component" value="Chromosome"/>
</dbReference>
<dbReference type="PANTHER" id="PTHR41294:SF1">
    <property type="entry name" value="CADMIUM-INDUCED PROTEIN CADI"/>
    <property type="match status" value="1"/>
</dbReference>
<evidence type="ECO:0000259" key="1">
    <source>
        <dbReference type="PROSITE" id="PS51819"/>
    </source>
</evidence>
<dbReference type="InterPro" id="IPR029068">
    <property type="entry name" value="Glyas_Bleomycin-R_OHBP_Dase"/>
</dbReference>
<evidence type="ECO:0000313" key="3">
    <source>
        <dbReference type="Proteomes" id="UP000177870"/>
    </source>
</evidence>
<dbReference type="SUPFAM" id="SSF54593">
    <property type="entry name" value="Glyoxalase/Bleomycin resistance protein/Dihydroxybiphenyl dioxygenase"/>
    <property type="match status" value="1"/>
</dbReference>
<dbReference type="RefSeq" id="WP_070393304.1">
    <property type="nucleotide sequence ID" value="NZ_CP017599.1"/>
</dbReference>
<accession>A0A1D8TTH9</accession>
<reference evidence="3" key="1">
    <citation type="submission" date="2016-10" db="EMBL/GenBank/DDBJ databases">
        <title>Comparative genomics uncovers the prolific and rare metabolic potential of the cyanobacterial genus Moorea.</title>
        <authorList>
            <person name="Leao T."/>
            <person name="Castelao G."/>
            <person name="Korobeynikov A."/>
            <person name="Monroe E.A."/>
            <person name="Podell S."/>
            <person name="Glukhov E."/>
            <person name="Allen E."/>
            <person name="Gerwick W.H."/>
            <person name="Gerwick L."/>
        </authorList>
    </citation>
    <scope>NUCLEOTIDE SEQUENCE [LARGE SCALE GENOMIC DNA]</scope>
    <source>
        <strain evidence="3">PAL-8-15-08-1</strain>
    </source>
</reference>
<keyword evidence="2" id="KW-0223">Dioxygenase</keyword>
<dbReference type="Pfam" id="PF00903">
    <property type="entry name" value="Glyoxalase"/>
    <property type="match status" value="1"/>
</dbReference>
<dbReference type="InterPro" id="IPR004360">
    <property type="entry name" value="Glyas_Fos-R_dOase_dom"/>
</dbReference>
<feature type="domain" description="VOC" evidence="1">
    <location>
        <begin position="4"/>
        <end position="121"/>
    </location>
</feature>
<dbReference type="InterPro" id="IPR052393">
    <property type="entry name" value="Cadmium-induced_rsp"/>
</dbReference>
<dbReference type="GO" id="GO:0046686">
    <property type="term" value="P:response to cadmium ion"/>
    <property type="evidence" value="ECO:0007669"/>
    <property type="project" value="TreeGrafter"/>
</dbReference>
<name>A0A1D8TTH9_9CYAN</name>